<evidence type="ECO:0000313" key="2">
    <source>
        <dbReference type="EMBL" id="KAJ8289174.1"/>
    </source>
</evidence>
<evidence type="ECO:0000313" key="3">
    <source>
        <dbReference type="Proteomes" id="UP001152803"/>
    </source>
</evidence>
<organism evidence="2 3">
    <name type="scientific">Conger conger</name>
    <name type="common">Conger eel</name>
    <name type="synonym">Muraena conger</name>
    <dbReference type="NCBI Taxonomy" id="82655"/>
    <lineage>
        <taxon>Eukaryota</taxon>
        <taxon>Metazoa</taxon>
        <taxon>Chordata</taxon>
        <taxon>Craniata</taxon>
        <taxon>Vertebrata</taxon>
        <taxon>Euteleostomi</taxon>
        <taxon>Actinopterygii</taxon>
        <taxon>Neopterygii</taxon>
        <taxon>Teleostei</taxon>
        <taxon>Anguilliformes</taxon>
        <taxon>Congridae</taxon>
        <taxon>Conger</taxon>
    </lineage>
</organism>
<protein>
    <submittedName>
        <fullName evidence="2">Uncharacterized protein</fullName>
    </submittedName>
</protein>
<dbReference type="Proteomes" id="UP001152803">
    <property type="component" value="Unassembled WGS sequence"/>
</dbReference>
<feature type="region of interest" description="Disordered" evidence="1">
    <location>
        <begin position="29"/>
        <end position="51"/>
    </location>
</feature>
<feature type="compositionally biased region" description="Polar residues" evidence="1">
    <location>
        <begin position="35"/>
        <end position="46"/>
    </location>
</feature>
<feature type="region of interest" description="Disordered" evidence="1">
    <location>
        <begin position="84"/>
        <end position="116"/>
    </location>
</feature>
<reference evidence="2" key="1">
    <citation type="journal article" date="2023" name="Science">
        <title>Genome structures resolve the early diversification of teleost fishes.</title>
        <authorList>
            <person name="Parey E."/>
            <person name="Louis A."/>
            <person name="Montfort J."/>
            <person name="Bouchez O."/>
            <person name="Roques C."/>
            <person name="Iampietro C."/>
            <person name="Lluch J."/>
            <person name="Castinel A."/>
            <person name="Donnadieu C."/>
            <person name="Desvignes T."/>
            <person name="Floi Bucao C."/>
            <person name="Jouanno E."/>
            <person name="Wen M."/>
            <person name="Mejri S."/>
            <person name="Dirks R."/>
            <person name="Jansen H."/>
            <person name="Henkel C."/>
            <person name="Chen W.J."/>
            <person name="Zahm M."/>
            <person name="Cabau C."/>
            <person name="Klopp C."/>
            <person name="Thompson A.W."/>
            <person name="Robinson-Rechavi M."/>
            <person name="Braasch I."/>
            <person name="Lecointre G."/>
            <person name="Bobe J."/>
            <person name="Postlethwait J.H."/>
            <person name="Berthelot C."/>
            <person name="Roest Crollius H."/>
            <person name="Guiguen Y."/>
        </authorList>
    </citation>
    <scope>NUCLEOTIDE SEQUENCE</scope>
    <source>
        <strain evidence="2">Concon-B</strain>
    </source>
</reference>
<keyword evidence="3" id="KW-1185">Reference proteome</keyword>
<dbReference type="EMBL" id="JAFJMO010000001">
    <property type="protein sequence ID" value="KAJ8289174.1"/>
    <property type="molecule type" value="Genomic_DNA"/>
</dbReference>
<gene>
    <name evidence="2" type="ORF">COCON_G00018330</name>
</gene>
<dbReference type="AlphaFoldDB" id="A0A9Q1E3Z7"/>
<name>A0A9Q1E3Z7_CONCO</name>
<comment type="caution">
    <text evidence="2">The sequence shown here is derived from an EMBL/GenBank/DDBJ whole genome shotgun (WGS) entry which is preliminary data.</text>
</comment>
<proteinExistence type="predicted"/>
<sequence>MLRSPPLPAVWADSLVWRSAQPLTNLVSEPVSLSGKKQQSQRQALSPPTEARAEAVVLLAEQNAIPSDMQEGAEGADHPWCAITLLSSVSPPPRGRDVCETDPPGGPVQPGLAAGE</sequence>
<evidence type="ECO:0000256" key="1">
    <source>
        <dbReference type="SAM" id="MobiDB-lite"/>
    </source>
</evidence>
<accession>A0A9Q1E3Z7</accession>